<evidence type="ECO:0000256" key="3">
    <source>
        <dbReference type="ARBA" id="ARBA00012856"/>
    </source>
</evidence>
<evidence type="ECO:0000256" key="10">
    <source>
        <dbReference type="SAM" id="MobiDB-lite"/>
    </source>
</evidence>
<dbReference type="EMBL" id="VOOR01000008">
    <property type="protein sequence ID" value="TXB66302.1"/>
    <property type="molecule type" value="Genomic_DNA"/>
</dbReference>
<evidence type="ECO:0000256" key="9">
    <source>
        <dbReference type="RuleBase" id="RU004474"/>
    </source>
</evidence>
<dbReference type="SUPFAM" id="SSF53597">
    <property type="entry name" value="Dihydrofolate reductase-like"/>
    <property type="match status" value="1"/>
</dbReference>
<feature type="domain" description="DHFR" evidence="11">
    <location>
        <begin position="2"/>
        <end position="163"/>
    </location>
</feature>
<dbReference type="RefSeq" id="WP_147166471.1">
    <property type="nucleotide sequence ID" value="NZ_VOOR01000008.1"/>
</dbReference>
<dbReference type="PANTHER" id="PTHR48069:SF3">
    <property type="entry name" value="DIHYDROFOLATE REDUCTASE"/>
    <property type="match status" value="1"/>
</dbReference>
<dbReference type="GO" id="GO:0004146">
    <property type="term" value="F:dihydrofolate reductase activity"/>
    <property type="evidence" value="ECO:0007669"/>
    <property type="project" value="UniProtKB-EC"/>
</dbReference>
<comment type="pathway">
    <text evidence="1 8">Cofactor biosynthesis; tetrahydrofolate biosynthesis; 5,6,7,8-tetrahydrofolate from 7,8-dihydrofolate: step 1/1.</text>
</comment>
<evidence type="ECO:0000256" key="2">
    <source>
        <dbReference type="ARBA" id="ARBA00009539"/>
    </source>
</evidence>
<evidence type="ECO:0000256" key="8">
    <source>
        <dbReference type="PIRNR" id="PIRNR000194"/>
    </source>
</evidence>
<dbReference type="InterPro" id="IPR017925">
    <property type="entry name" value="DHFR_CS"/>
</dbReference>
<comment type="function">
    <text evidence="7 8">Key enzyme in folate metabolism. Catalyzes an essential reaction for de novo glycine and purine synthesis, and for DNA precursor synthesis.</text>
</comment>
<organism evidence="12 13">
    <name type="scientific">Phaeodactylibacter luteus</name>
    <dbReference type="NCBI Taxonomy" id="1564516"/>
    <lineage>
        <taxon>Bacteria</taxon>
        <taxon>Pseudomonadati</taxon>
        <taxon>Bacteroidota</taxon>
        <taxon>Saprospiria</taxon>
        <taxon>Saprospirales</taxon>
        <taxon>Haliscomenobacteraceae</taxon>
        <taxon>Phaeodactylibacter</taxon>
    </lineage>
</organism>
<dbReference type="OrthoDB" id="9804315at2"/>
<dbReference type="PROSITE" id="PS00075">
    <property type="entry name" value="DHFR_1"/>
    <property type="match status" value="1"/>
</dbReference>
<evidence type="ECO:0000256" key="7">
    <source>
        <dbReference type="ARBA" id="ARBA00025067"/>
    </source>
</evidence>
<dbReference type="AlphaFoldDB" id="A0A5C6RY61"/>
<comment type="catalytic activity">
    <reaction evidence="8">
        <text>(6S)-5,6,7,8-tetrahydrofolate + NADP(+) = 7,8-dihydrofolate + NADPH + H(+)</text>
        <dbReference type="Rhea" id="RHEA:15009"/>
        <dbReference type="ChEBI" id="CHEBI:15378"/>
        <dbReference type="ChEBI" id="CHEBI:57451"/>
        <dbReference type="ChEBI" id="CHEBI:57453"/>
        <dbReference type="ChEBI" id="CHEBI:57783"/>
        <dbReference type="ChEBI" id="CHEBI:58349"/>
        <dbReference type="EC" id="1.5.1.3"/>
    </reaction>
</comment>
<feature type="region of interest" description="Disordered" evidence="10">
    <location>
        <begin position="134"/>
        <end position="156"/>
    </location>
</feature>
<keyword evidence="5 8" id="KW-0521">NADP</keyword>
<evidence type="ECO:0000259" key="11">
    <source>
        <dbReference type="PROSITE" id="PS51330"/>
    </source>
</evidence>
<evidence type="ECO:0000256" key="6">
    <source>
        <dbReference type="ARBA" id="ARBA00023002"/>
    </source>
</evidence>
<dbReference type="PIRSF" id="PIRSF000194">
    <property type="entry name" value="DHFR"/>
    <property type="match status" value="1"/>
</dbReference>
<dbReference type="PANTHER" id="PTHR48069">
    <property type="entry name" value="DIHYDROFOLATE REDUCTASE"/>
    <property type="match status" value="1"/>
</dbReference>
<dbReference type="InterPro" id="IPR012259">
    <property type="entry name" value="DHFR"/>
</dbReference>
<evidence type="ECO:0000313" key="13">
    <source>
        <dbReference type="Proteomes" id="UP000321580"/>
    </source>
</evidence>
<protein>
    <recommendedName>
        <fullName evidence="3 8">Dihydrofolate reductase</fullName>
        <ecNumber evidence="3 8">1.5.1.3</ecNumber>
    </recommendedName>
</protein>
<keyword evidence="13" id="KW-1185">Reference proteome</keyword>
<dbReference type="GO" id="GO:0006730">
    <property type="term" value="P:one-carbon metabolic process"/>
    <property type="evidence" value="ECO:0007669"/>
    <property type="project" value="UniProtKB-KW"/>
</dbReference>
<sequence length="165" mass="18456">MLISAIVAVGHGGVIGKEDDIPWHLPADLKYFKRKTLNHHVIMGRKTFESIGRPLPRRTNVIVTRNPFFIASNCLVVNSIEEGLKLAEANGETEAFIIGGGTIYQQGLPFVSRVYLTAVDVAVEGGEAFFPELPREDWEEVSSEPHQPDDKNPHPYTFKVFERRG</sequence>
<reference evidence="12 13" key="1">
    <citation type="submission" date="2019-08" db="EMBL/GenBank/DDBJ databases">
        <title>Genome of Phaeodactylibacter luteus.</title>
        <authorList>
            <person name="Bowman J.P."/>
        </authorList>
    </citation>
    <scope>NUCLEOTIDE SEQUENCE [LARGE SCALE GENOMIC DNA]</scope>
    <source>
        <strain evidence="12 13">KCTC 42180</strain>
    </source>
</reference>
<dbReference type="GO" id="GO:0046655">
    <property type="term" value="P:folic acid metabolic process"/>
    <property type="evidence" value="ECO:0007669"/>
    <property type="project" value="TreeGrafter"/>
</dbReference>
<dbReference type="GO" id="GO:0046654">
    <property type="term" value="P:tetrahydrofolate biosynthetic process"/>
    <property type="evidence" value="ECO:0007669"/>
    <property type="project" value="UniProtKB-UniPathway"/>
</dbReference>
<dbReference type="Pfam" id="PF00186">
    <property type="entry name" value="DHFR_1"/>
    <property type="match status" value="1"/>
</dbReference>
<evidence type="ECO:0000256" key="4">
    <source>
        <dbReference type="ARBA" id="ARBA00022563"/>
    </source>
</evidence>
<comment type="caution">
    <text evidence="12">The sequence shown here is derived from an EMBL/GenBank/DDBJ whole genome shotgun (WGS) entry which is preliminary data.</text>
</comment>
<dbReference type="UniPathway" id="UPA00077">
    <property type="reaction ID" value="UER00158"/>
</dbReference>
<keyword evidence="4 8" id="KW-0554">One-carbon metabolism</keyword>
<accession>A0A5C6RY61</accession>
<dbReference type="GO" id="GO:0046452">
    <property type="term" value="P:dihydrofolate metabolic process"/>
    <property type="evidence" value="ECO:0007669"/>
    <property type="project" value="TreeGrafter"/>
</dbReference>
<dbReference type="PRINTS" id="PR00070">
    <property type="entry name" value="DHFR"/>
</dbReference>
<dbReference type="InterPro" id="IPR001796">
    <property type="entry name" value="DHFR_dom"/>
</dbReference>
<dbReference type="InterPro" id="IPR024072">
    <property type="entry name" value="DHFR-like_dom_sf"/>
</dbReference>
<dbReference type="PROSITE" id="PS51330">
    <property type="entry name" value="DHFR_2"/>
    <property type="match status" value="1"/>
</dbReference>
<dbReference type="Gene3D" id="3.40.430.10">
    <property type="entry name" value="Dihydrofolate Reductase, subunit A"/>
    <property type="match status" value="1"/>
</dbReference>
<dbReference type="GO" id="GO:0070401">
    <property type="term" value="F:NADP+ binding"/>
    <property type="evidence" value="ECO:0007669"/>
    <property type="project" value="UniProtKB-ARBA"/>
</dbReference>
<evidence type="ECO:0000256" key="1">
    <source>
        <dbReference type="ARBA" id="ARBA00004903"/>
    </source>
</evidence>
<dbReference type="GO" id="GO:0005829">
    <property type="term" value="C:cytosol"/>
    <property type="evidence" value="ECO:0007669"/>
    <property type="project" value="TreeGrafter"/>
</dbReference>
<dbReference type="EC" id="1.5.1.3" evidence="3 8"/>
<evidence type="ECO:0000313" key="12">
    <source>
        <dbReference type="EMBL" id="TXB66302.1"/>
    </source>
</evidence>
<dbReference type="Proteomes" id="UP000321580">
    <property type="component" value="Unassembled WGS sequence"/>
</dbReference>
<proteinExistence type="inferred from homology"/>
<name>A0A5C6RY61_9BACT</name>
<keyword evidence="6 8" id="KW-0560">Oxidoreductase</keyword>
<gene>
    <name evidence="12" type="ORF">FRY97_05680</name>
</gene>
<dbReference type="FunFam" id="3.40.430.10:FF:000001">
    <property type="entry name" value="Dihydrofolate reductase"/>
    <property type="match status" value="1"/>
</dbReference>
<evidence type="ECO:0000256" key="5">
    <source>
        <dbReference type="ARBA" id="ARBA00022857"/>
    </source>
</evidence>
<comment type="similarity">
    <text evidence="2 8 9">Belongs to the dihydrofolate reductase family.</text>
</comment>
<dbReference type="CDD" id="cd00209">
    <property type="entry name" value="DHFR"/>
    <property type="match status" value="1"/>
</dbReference>